<dbReference type="FunFam" id="3.50.40.10:FF:000001">
    <property type="entry name" value="Phenylalanine--tRNA ligase beta subunit"/>
    <property type="match status" value="1"/>
</dbReference>
<dbReference type="InterPro" id="IPR045864">
    <property type="entry name" value="aa-tRNA-synth_II/BPL/LPL"/>
</dbReference>
<dbReference type="InterPro" id="IPR036690">
    <property type="entry name" value="Fdx_antiC-bd_sf"/>
</dbReference>
<dbReference type="NCBIfam" id="TIGR00472">
    <property type="entry name" value="pheT_bact"/>
    <property type="match status" value="1"/>
</dbReference>
<dbReference type="FunFam" id="3.30.930.10:FF:000022">
    <property type="entry name" value="Phenylalanine--tRNA ligase beta subunit"/>
    <property type="match status" value="1"/>
</dbReference>
<comment type="cofactor">
    <cofactor evidence="15">
        <name>Mg(2+)</name>
        <dbReference type="ChEBI" id="CHEBI:18420"/>
    </cofactor>
    <text evidence="15">Binds 2 magnesium ions per tetramer.</text>
</comment>
<evidence type="ECO:0000256" key="12">
    <source>
        <dbReference type="ARBA" id="ARBA00022917"/>
    </source>
</evidence>
<dbReference type="SUPFAM" id="SSF50249">
    <property type="entry name" value="Nucleic acid-binding proteins"/>
    <property type="match status" value="1"/>
</dbReference>
<dbReference type="Gene3D" id="3.30.56.10">
    <property type="match status" value="2"/>
</dbReference>
<protein>
    <recommendedName>
        <fullName evidence="15">Phenylalanine--tRNA ligase beta subunit</fullName>
        <ecNumber evidence="15">6.1.1.20</ecNumber>
    </recommendedName>
    <alternativeName>
        <fullName evidence="15">Phenylalanyl-tRNA synthetase beta subunit</fullName>
        <shortName evidence="15">PheRS</shortName>
    </alternativeName>
</protein>
<keyword evidence="9 15" id="KW-0067">ATP-binding</keyword>
<dbReference type="InterPro" id="IPR020825">
    <property type="entry name" value="Phe-tRNA_synthase-like_B3/B4"/>
</dbReference>
<comment type="subcellular location">
    <subcellularLocation>
        <location evidence="1 15">Cytoplasm</location>
    </subcellularLocation>
</comment>
<evidence type="ECO:0000256" key="15">
    <source>
        <dbReference type="HAMAP-Rule" id="MF_00283"/>
    </source>
</evidence>
<name>A0A2W5KTH0_9GAMM</name>
<evidence type="ECO:0000256" key="9">
    <source>
        <dbReference type="ARBA" id="ARBA00022840"/>
    </source>
</evidence>
<evidence type="ECO:0000313" key="21">
    <source>
        <dbReference type="Proteomes" id="UP000249046"/>
    </source>
</evidence>
<dbReference type="Pfam" id="PF01588">
    <property type="entry name" value="tRNA_bind"/>
    <property type="match status" value="1"/>
</dbReference>
<dbReference type="Gene3D" id="2.40.50.140">
    <property type="entry name" value="Nucleic acid-binding proteins"/>
    <property type="match status" value="1"/>
</dbReference>
<evidence type="ECO:0000259" key="18">
    <source>
        <dbReference type="PROSITE" id="PS51447"/>
    </source>
</evidence>
<keyword evidence="6 15" id="KW-0436">Ligase</keyword>
<dbReference type="Gene3D" id="3.50.40.10">
    <property type="entry name" value="Phenylalanyl-trna Synthetase, Chain B, domain 3"/>
    <property type="match status" value="1"/>
</dbReference>
<dbReference type="SMART" id="SM00873">
    <property type="entry name" value="B3_4"/>
    <property type="match status" value="1"/>
</dbReference>
<dbReference type="GO" id="GO:0000287">
    <property type="term" value="F:magnesium ion binding"/>
    <property type="evidence" value="ECO:0007669"/>
    <property type="project" value="UniProtKB-UniRule"/>
</dbReference>
<dbReference type="CDD" id="cd00769">
    <property type="entry name" value="PheRS_beta_core"/>
    <property type="match status" value="1"/>
</dbReference>
<evidence type="ECO:0000256" key="6">
    <source>
        <dbReference type="ARBA" id="ARBA00022598"/>
    </source>
</evidence>
<feature type="binding site" evidence="15">
    <location>
        <position position="461"/>
    </location>
    <ligand>
        <name>Mg(2+)</name>
        <dbReference type="ChEBI" id="CHEBI:18420"/>
        <note>shared with alpha subunit</note>
    </ligand>
</feature>
<evidence type="ECO:0000256" key="8">
    <source>
        <dbReference type="ARBA" id="ARBA00022741"/>
    </source>
</evidence>
<dbReference type="SMART" id="SM00896">
    <property type="entry name" value="FDX-ACB"/>
    <property type="match status" value="1"/>
</dbReference>
<dbReference type="PROSITE" id="PS51483">
    <property type="entry name" value="B5"/>
    <property type="match status" value="1"/>
</dbReference>
<evidence type="ECO:0000256" key="16">
    <source>
        <dbReference type="PROSITE-ProRule" id="PRU00209"/>
    </source>
</evidence>
<evidence type="ECO:0000259" key="17">
    <source>
        <dbReference type="PROSITE" id="PS50886"/>
    </source>
</evidence>
<dbReference type="GO" id="GO:0009328">
    <property type="term" value="C:phenylalanine-tRNA ligase complex"/>
    <property type="evidence" value="ECO:0007669"/>
    <property type="project" value="TreeGrafter"/>
</dbReference>
<keyword evidence="12 15" id="KW-0648">Protein biosynthesis</keyword>
<dbReference type="SMART" id="SM00874">
    <property type="entry name" value="B5"/>
    <property type="match status" value="1"/>
</dbReference>
<comment type="caution">
    <text evidence="20">The sequence shown here is derived from an EMBL/GenBank/DDBJ whole genome shotgun (WGS) entry which is preliminary data.</text>
</comment>
<dbReference type="InterPro" id="IPR005147">
    <property type="entry name" value="tRNA_synthase_B5-dom"/>
</dbReference>
<evidence type="ECO:0000256" key="14">
    <source>
        <dbReference type="ARBA" id="ARBA00049255"/>
    </source>
</evidence>
<dbReference type="FunFam" id="2.40.50.140:FF:000045">
    <property type="entry name" value="Phenylalanine--tRNA ligase beta subunit"/>
    <property type="match status" value="1"/>
</dbReference>
<dbReference type="InterPro" id="IPR012340">
    <property type="entry name" value="NA-bd_OB-fold"/>
</dbReference>
<dbReference type="GO" id="GO:0004826">
    <property type="term" value="F:phenylalanine-tRNA ligase activity"/>
    <property type="evidence" value="ECO:0007669"/>
    <property type="project" value="UniProtKB-UniRule"/>
</dbReference>
<evidence type="ECO:0000256" key="4">
    <source>
        <dbReference type="ARBA" id="ARBA00022490"/>
    </source>
</evidence>
<dbReference type="HAMAP" id="MF_00283">
    <property type="entry name" value="Phe_tRNA_synth_beta1"/>
    <property type="match status" value="1"/>
</dbReference>
<sequence length="791" mass="85281">MKISENWLRERVAPNVGREQLIERFDMIGHEVESADAIGGGLDGVLVAQIVACAKHPEADRLQVCEVDAGGERLQIVCGAPNARPGLKAPLATVGARVGELTIKPAKLRGVESFGMLCSAKELGLDADASGLLELPADAPVGRALADYLGLPDTVFDLGLTPNRADCLSVEGVARDVAAAFALPLAPLDVAPIAAQSPRRIEIRLDAPADCPRYCGRYIEGIDPAAASPLWLRERLRRCGLRPISLLVDATNYVMLELGQPLHAFDADTLHGPIGVRRARGGETLRLLDEREVTLDDAFLLITDADRPVALAGLMGGWDTRVHDATRSVFLEAAHFAPAALAGRARRLGLHTDAAHRFERGVDPELPRRALERATRLIVEVAGGTPGEILEASSAADLPVRPPVRLRRARIARVLGIEVPDAEVTRILSALGLQVQADEAGWIATPPSHRFDIAIEEDLIEEVARIHGYERIPDRAPGGQLAGPMLREDRLTLRALREQMAARGYLEAITYAFIGRERLAEWGLDGDALALANPLSADLSVMRTSLLPGLVAALAGNRSRQQARVRLFEIGRAYHAAAERPRETARIAAVADGTAFVEQWGEAARPLDYFDLKGDVESLFALAGAEAAAFTFRAGGPDWLHPGRSATVERAGTVVGHLGALHPQLQKRLDLDADVYVFELDLDALAPRAVPSAEDISRYPSLRRDIAVLVPESVTWAQVDATVREAVGAELNELVLFDRYVGHNLGTGMKSLAMGLILQDRYRTLTDQDADLCVTRAVAALERGCNATLRG</sequence>
<dbReference type="FunFam" id="3.30.70.380:FF:000001">
    <property type="entry name" value="Phenylalanine--tRNA ligase beta subunit"/>
    <property type="match status" value="1"/>
</dbReference>
<dbReference type="InterPro" id="IPR004532">
    <property type="entry name" value="Phe-tRNA-ligase_IIc_bsu_bact"/>
</dbReference>
<evidence type="ECO:0000256" key="13">
    <source>
        <dbReference type="ARBA" id="ARBA00023146"/>
    </source>
</evidence>
<keyword evidence="8 15" id="KW-0547">Nucleotide-binding</keyword>
<reference evidence="20 21" key="1">
    <citation type="submission" date="2017-08" db="EMBL/GenBank/DDBJ databases">
        <title>Infants hospitalized years apart are colonized by the same room-sourced microbial strains.</title>
        <authorList>
            <person name="Brooks B."/>
            <person name="Olm M.R."/>
            <person name="Firek B.A."/>
            <person name="Baker R."/>
            <person name="Thomas B.C."/>
            <person name="Morowitz M.J."/>
            <person name="Banfield J.F."/>
        </authorList>
    </citation>
    <scope>NUCLEOTIDE SEQUENCE [LARGE SCALE GENOMIC DNA]</scope>
    <source>
        <strain evidence="20">S2_005_003_R2_42</strain>
    </source>
</reference>
<dbReference type="Pfam" id="PF03147">
    <property type="entry name" value="FDX-ACB"/>
    <property type="match status" value="1"/>
</dbReference>
<keyword evidence="7 15" id="KW-0479">Metal-binding</keyword>
<dbReference type="Pfam" id="PF17759">
    <property type="entry name" value="tRNA_synthFbeta"/>
    <property type="match status" value="1"/>
</dbReference>
<dbReference type="AlphaFoldDB" id="A0A2W5KTH0"/>
<keyword evidence="5 16" id="KW-0820">tRNA-binding</keyword>
<keyword evidence="13 15" id="KW-0030">Aminoacyl-tRNA synthetase</keyword>
<evidence type="ECO:0000259" key="19">
    <source>
        <dbReference type="PROSITE" id="PS51483"/>
    </source>
</evidence>
<dbReference type="FunFam" id="3.30.56.10:FF:000002">
    <property type="entry name" value="Phenylalanine--tRNA ligase beta subunit"/>
    <property type="match status" value="1"/>
</dbReference>
<accession>A0A2W5KTH0</accession>
<dbReference type="GO" id="GO:0005524">
    <property type="term" value="F:ATP binding"/>
    <property type="evidence" value="ECO:0007669"/>
    <property type="project" value="UniProtKB-UniRule"/>
</dbReference>
<dbReference type="InterPro" id="IPR009061">
    <property type="entry name" value="DNA-bd_dom_put_sf"/>
</dbReference>
<dbReference type="PROSITE" id="PS51447">
    <property type="entry name" value="FDX_ACB"/>
    <property type="match status" value="1"/>
</dbReference>
<evidence type="ECO:0000256" key="2">
    <source>
        <dbReference type="ARBA" id="ARBA00008653"/>
    </source>
</evidence>
<dbReference type="EC" id="6.1.1.20" evidence="15"/>
<dbReference type="Pfam" id="PF03484">
    <property type="entry name" value="B5"/>
    <property type="match status" value="1"/>
</dbReference>
<dbReference type="InterPro" id="IPR033714">
    <property type="entry name" value="tRNA_bind_bactPheRS"/>
</dbReference>
<dbReference type="InterPro" id="IPR002547">
    <property type="entry name" value="tRNA-bd_dom"/>
</dbReference>
<feature type="domain" description="TRNA-binding" evidence="17">
    <location>
        <begin position="39"/>
        <end position="146"/>
    </location>
</feature>
<dbReference type="InterPro" id="IPR041616">
    <property type="entry name" value="PheRS_beta_core"/>
</dbReference>
<feature type="binding site" evidence="15">
    <location>
        <position position="458"/>
    </location>
    <ligand>
        <name>Mg(2+)</name>
        <dbReference type="ChEBI" id="CHEBI:18420"/>
        <note>shared with alpha subunit</note>
    </ligand>
</feature>
<dbReference type="SUPFAM" id="SSF54991">
    <property type="entry name" value="Anticodon-binding domain of PheRS"/>
    <property type="match status" value="1"/>
</dbReference>
<keyword evidence="4 15" id="KW-0963">Cytoplasm</keyword>
<dbReference type="Gene3D" id="3.30.930.10">
    <property type="entry name" value="Bira Bifunctional Protein, Domain 2"/>
    <property type="match status" value="1"/>
</dbReference>
<feature type="binding site" evidence="15">
    <location>
        <position position="452"/>
    </location>
    <ligand>
        <name>Mg(2+)</name>
        <dbReference type="ChEBI" id="CHEBI:18420"/>
        <note>shared with alpha subunit</note>
    </ligand>
</feature>
<keyword evidence="10 15" id="KW-0460">Magnesium</keyword>
<comment type="subunit">
    <text evidence="3 15">Tetramer of two alpha and two beta subunits.</text>
</comment>
<feature type="domain" description="FDX-ACB" evidence="18">
    <location>
        <begin position="697"/>
        <end position="790"/>
    </location>
</feature>
<feature type="domain" description="B5" evidence="19">
    <location>
        <begin position="399"/>
        <end position="474"/>
    </location>
</feature>
<dbReference type="EMBL" id="QFPO01000003">
    <property type="protein sequence ID" value="PZQ18698.1"/>
    <property type="molecule type" value="Genomic_DNA"/>
</dbReference>
<dbReference type="GO" id="GO:0000049">
    <property type="term" value="F:tRNA binding"/>
    <property type="evidence" value="ECO:0007669"/>
    <property type="project" value="UniProtKB-UniRule"/>
</dbReference>
<dbReference type="PROSITE" id="PS50886">
    <property type="entry name" value="TRBD"/>
    <property type="match status" value="1"/>
</dbReference>
<evidence type="ECO:0000313" key="20">
    <source>
        <dbReference type="EMBL" id="PZQ18698.1"/>
    </source>
</evidence>
<evidence type="ECO:0000256" key="7">
    <source>
        <dbReference type="ARBA" id="ARBA00022723"/>
    </source>
</evidence>
<dbReference type="PANTHER" id="PTHR10947">
    <property type="entry name" value="PHENYLALANYL-TRNA SYNTHETASE BETA CHAIN AND LEUCINE-RICH REPEAT-CONTAINING PROTEIN 47"/>
    <property type="match status" value="1"/>
</dbReference>
<dbReference type="SUPFAM" id="SSF55681">
    <property type="entry name" value="Class II aaRS and biotin synthetases"/>
    <property type="match status" value="1"/>
</dbReference>
<keyword evidence="11 16" id="KW-0694">RNA-binding</keyword>
<dbReference type="GO" id="GO:0006432">
    <property type="term" value="P:phenylalanyl-tRNA aminoacylation"/>
    <property type="evidence" value="ECO:0007669"/>
    <property type="project" value="UniProtKB-UniRule"/>
</dbReference>
<comment type="similarity">
    <text evidence="2 15">Belongs to the phenylalanyl-tRNA synthetase beta subunit family. Type 1 subfamily.</text>
</comment>
<evidence type="ECO:0000256" key="10">
    <source>
        <dbReference type="ARBA" id="ARBA00022842"/>
    </source>
</evidence>
<organism evidence="20 21">
    <name type="scientific">Rhodanobacter denitrificans</name>
    <dbReference type="NCBI Taxonomy" id="666685"/>
    <lineage>
        <taxon>Bacteria</taxon>
        <taxon>Pseudomonadati</taxon>
        <taxon>Pseudomonadota</taxon>
        <taxon>Gammaproteobacteria</taxon>
        <taxon>Lysobacterales</taxon>
        <taxon>Rhodanobacteraceae</taxon>
        <taxon>Rhodanobacter</taxon>
    </lineage>
</organism>
<proteinExistence type="inferred from homology"/>
<dbReference type="Pfam" id="PF03483">
    <property type="entry name" value="B3_4"/>
    <property type="match status" value="1"/>
</dbReference>
<evidence type="ECO:0000256" key="3">
    <source>
        <dbReference type="ARBA" id="ARBA00011209"/>
    </source>
</evidence>
<dbReference type="PANTHER" id="PTHR10947:SF0">
    <property type="entry name" value="PHENYLALANINE--TRNA LIGASE BETA SUBUNIT"/>
    <property type="match status" value="1"/>
</dbReference>
<feature type="binding site" evidence="15">
    <location>
        <position position="462"/>
    </location>
    <ligand>
        <name>Mg(2+)</name>
        <dbReference type="ChEBI" id="CHEBI:18420"/>
        <note>shared with alpha subunit</note>
    </ligand>
</feature>
<evidence type="ECO:0000256" key="5">
    <source>
        <dbReference type="ARBA" id="ARBA00022555"/>
    </source>
</evidence>
<dbReference type="SUPFAM" id="SSF46955">
    <property type="entry name" value="Putative DNA-binding domain"/>
    <property type="match status" value="1"/>
</dbReference>
<evidence type="ECO:0000256" key="11">
    <source>
        <dbReference type="ARBA" id="ARBA00022884"/>
    </source>
</evidence>
<dbReference type="SUPFAM" id="SSF56037">
    <property type="entry name" value="PheT/TilS domain"/>
    <property type="match status" value="1"/>
</dbReference>
<dbReference type="CDD" id="cd02796">
    <property type="entry name" value="tRNA_bind_bactPheRS"/>
    <property type="match status" value="1"/>
</dbReference>
<dbReference type="NCBIfam" id="NF045760">
    <property type="entry name" value="YtpR"/>
    <property type="match status" value="1"/>
</dbReference>
<dbReference type="Proteomes" id="UP000249046">
    <property type="component" value="Unassembled WGS sequence"/>
</dbReference>
<dbReference type="InterPro" id="IPR005146">
    <property type="entry name" value="B3/B4_tRNA-bd"/>
</dbReference>
<dbReference type="InterPro" id="IPR005121">
    <property type="entry name" value="Fdx_antiC-bd"/>
</dbReference>
<comment type="catalytic activity">
    <reaction evidence="14 15">
        <text>tRNA(Phe) + L-phenylalanine + ATP = L-phenylalanyl-tRNA(Phe) + AMP + diphosphate + H(+)</text>
        <dbReference type="Rhea" id="RHEA:19413"/>
        <dbReference type="Rhea" id="RHEA-COMP:9668"/>
        <dbReference type="Rhea" id="RHEA-COMP:9699"/>
        <dbReference type="ChEBI" id="CHEBI:15378"/>
        <dbReference type="ChEBI" id="CHEBI:30616"/>
        <dbReference type="ChEBI" id="CHEBI:33019"/>
        <dbReference type="ChEBI" id="CHEBI:58095"/>
        <dbReference type="ChEBI" id="CHEBI:78442"/>
        <dbReference type="ChEBI" id="CHEBI:78531"/>
        <dbReference type="ChEBI" id="CHEBI:456215"/>
        <dbReference type="EC" id="6.1.1.20"/>
    </reaction>
</comment>
<evidence type="ECO:0000256" key="1">
    <source>
        <dbReference type="ARBA" id="ARBA00004496"/>
    </source>
</evidence>
<dbReference type="InterPro" id="IPR045060">
    <property type="entry name" value="Phe-tRNA-ligase_IIc_bsu"/>
</dbReference>
<gene>
    <name evidence="15" type="primary">pheT</name>
    <name evidence="20" type="ORF">DI564_05265</name>
</gene>
<dbReference type="Gene3D" id="3.30.70.380">
    <property type="entry name" value="Ferrodoxin-fold anticodon-binding domain"/>
    <property type="match status" value="1"/>
</dbReference>